<keyword evidence="1" id="KW-0285">Flavoprotein</keyword>
<reference evidence="6 7" key="1">
    <citation type="submission" date="2024-06" db="EMBL/GenBank/DDBJ databases">
        <title>Novosphingobium rhizovicinus M1R2S20.</title>
        <authorList>
            <person name="Sun J.-Q."/>
        </authorList>
    </citation>
    <scope>NUCLEOTIDE SEQUENCE [LARGE SCALE GENOMIC DNA]</scope>
    <source>
        <strain evidence="6 7">M1R2S20</strain>
    </source>
</reference>
<dbReference type="PANTHER" id="PTHR42847">
    <property type="entry name" value="ALKANESULFONATE MONOOXYGENASE"/>
    <property type="match status" value="1"/>
</dbReference>
<gene>
    <name evidence="6" type="ORF">ABUH87_08345</name>
</gene>
<dbReference type="InterPro" id="IPR011251">
    <property type="entry name" value="Luciferase-like_dom"/>
</dbReference>
<dbReference type="GO" id="GO:0016491">
    <property type="term" value="F:oxidoreductase activity"/>
    <property type="evidence" value="ECO:0007669"/>
    <property type="project" value="UniProtKB-KW"/>
</dbReference>
<evidence type="ECO:0000256" key="1">
    <source>
        <dbReference type="ARBA" id="ARBA00022630"/>
    </source>
</evidence>
<proteinExistence type="predicted"/>
<evidence type="ECO:0000313" key="6">
    <source>
        <dbReference type="EMBL" id="MEW9855188.1"/>
    </source>
</evidence>
<keyword evidence="7" id="KW-1185">Reference proteome</keyword>
<dbReference type="InterPro" id="IPR050172">
    <property type="entry name" value="SsuD_RutA_monooxygenase"/>
</dbReference>
<evidence type="ECO:0000256" key="2">
    <source>
        <dbReference type="ARBA" id="ARBA00022643"/>
    </source>
</evidence>
<evidence type="ECO:0000256" key="3">
    <source>
        <dbReference type="ARBA" id="ARBA00023002"/>
    </source>
</evidence>
<dbReference type="Gene3D" id="3.20.20.30">
    <property type="entry name" value="Luciferase-like domain"/>
    <property type="match status" value="1"/>
</dbReference>
<dbReference type="NCBIfam" id="TIGR03619">
    <property type="entry name" value="F420_Rv2161c"/>
    <property type="match status" value="1"/>
</dbReference>
<dbReference type="InterPro" id="IPR019921">
    <property type="entry name" value="Lucif-like_OxRdtase_Rv2161c"/>
</dbReference>
<dbReference type="PANTHER" id="PTHR42847:SF4">
    <property type="entry name" value="ALKANESULFONATE MONOOXYGENASE-RELATED"/>
    <property type="match status" value="1"/>
</dbReference>
<dbReference type="SUPFAM" id="SSF51679">
    <property type="entry name" value="Bacterial luciferase-like"/>
    <property type="match status" value="1"/>
</dbReference>
<dbReference type="InterPro" id="IPR036661">
    <property type="entry name" value="Luciferase-like_sf"/>
</dbReference>
<evidence type="ECO:0000256" key="4">
    <source>
        <dbReference type="ARBA" id="ARBA00023033"/>
    </source>
</evidence>
<dbReference type="Proteomes" id="UP001556118">
    <property type="component" value="Unassembled WGS sequence"/>
</dbReference>
<keyword evidence="2" id="KW-0288">FMN</keyword>
<protein>
    <submittedName>
        <fullName evidence="6">LLM class F420-dependent oxidoreductase</fullName>
        <ecNumber evidence="6">1.-.-.-</ecNumber>
    </submittedName>
</protein>
<sequence>MEIGVVYPQIELSGDPHAVRAIGLATEKLGYDYLLMFDHVAGAVRQNRTQPLFGPYSEKDPFHDPLVSFGFLAGITERIGFATGVLVLPQRQTLLVARQATDVDLYSGGRLRLGVAAGWNYVEYQALGQDFATRGKRLDEQIELLRKLWRGDALKFDGGFDQVDNAALNPAPKRMIPIWCGGGSEPAYRRAARLGDGFVFSGPLDKILTGWGQLQSFLEERGRSGEPFGAEYILSEGASVEDALEVLHRWQDAGGTHFAVRTMGHGFTSPEQHIDFLSDFRARSA</sequence>
<feature type="domain" description="Luciferase-like" evidence="5">
    <location>
        <begin position="13"/>
        <end position="249"/>
    </location>
</feature>
<evidence type="ECO:0000259" key="5">
    <source>
        <dbReference type="Pfam" id="PF00296"/>
    </source>
</evidence>
<dbReference type="Pfam" id="PF00296">
    <property type="entry name" value="Bac_luciferase"/>
    <property type="match status" value="1"/>
</dbReference>
<keyword evidence="4" id="KW-0503">Monooxygenase</keyword>
<dbReference type="EC" id="1.-.-.-" evidence="6"/>
<dbReference type="RefSeq" id="WP_367772437.1">
    <property type="nucleotide sequence ID" value="NZ_JBFNXR010000024.1"/>
</dbReference>
<comment type="caution">
    <text evidence="6">The sequence shown here is derived from an EMBL/GenBank/DDBJ whole genome shotgun (WGS) entry which is preliminary data.</text>
</comment>
<evidence type="ECO:0000313" key="7">
    <source>
        <dbReference type="Proteomes" id="UP001556118"/>
    </source>
</evidence>
<keyword evidence="3 6" id="KW-0560">Oxidoreductase</keyword>
<name>A0ABV3RAS4_9SPHN</name>
<accession>A0ABV3RAS4</accession>
<dbReference type="EMBL" id="JBFNXR010000024">
    <property type="protein sequence ID" value="MEW9855188.1"/>
    <property type="molecule type" value="Genomic_DNA"/>
</dbReference>
<organism evidence="6 7">
    <name type="scientific">Novosphingobium rhizovicinum</name>
    <dbReference type="NCBI Taxonomy" id="3228928"/>
    <lineage>
        <taxon>Bacteria</taxon>
        <taxon>Pseudomonadati</taxon>
        <taxon>Pseudomonadota</taxon>
        <taxon>Alphaproteobacteria</taxon>
        <taxon>Sphingomonadales</taxon>
        <taxon>Sphingomonadaceae</taxon>
        <taxon>Novosphingobium</taxon>
    </lineage>
</organism>